<evidence type="ECO:0000313" key="2">
    <source>
        <dbReference type="EMBL" id="ABG95076.1"/>
    </source>
</evidence>
<dbReference type="EMBL" id="CP000431">
    <property type="protein sequence ID" value="ABG95076.1"/>
    <property type="molecule type" value="Genomic_DNA"/>
</dbReference>
<feature type="region of interest" description="Disordered" evidence="1">
    <location>
        <begin position="77"/>
        <end position="96"/>
    </location>
</feature>
<dbReference type="HOGENOM" id="CLU_2357830_0_0_11"/>
<dbReference type="KEGG" id="rha:RHA1_ro03273"/>
<evidence type="ECO:0000313" key="3">
    <source>
        <dbReference type="Proteomes" id="UP000008710"/>
    </source>
</evidence>
<sequence>MRRHGFGKARCRNHAHSHGRVPGGAHHLPRHRTLGRVDEPGWAPAPVGSGGTARQDERARQRRDRRAGREGVVVCPAGPVGERRARRHDGVVSVDE</sequence>
<proteinExistence type="predicted"/>
<dbReference type="AlphaFoldDB" id="Q0SBL0"/>
<feature type="region of interest" description="Disordered" evidence="1">
    <location>
        <begin position="1"/>
        <end position="71"/>
    </location>
</feature>
<protein>
    <submittedName>
        <fullName evidence="2">Uncharacterized protein</fullName>
    </submittedName>
</protein>
<accession>Q0SBL0</accession>
<evidence type="ECO:0000256" key="1">
    <source>
        <dbReference type="SAM" id="MobiDB-lite"/>
    </source>
</evidence>
<name>Q0SBL0_RHOJR</name>
<feature type="compositionally biased region" description="Basic residues" evidence="1">
    <location>
        <begin position="1"/>
        <end position="19"/>
    </location>
</feature>
<gene>
    <name evidence="2" type="ordered locus">RHA1_ro03273</name>
</gene>
<organism evidence="2 3">
    <name type="scientific">Rhodococcus jostii (strain RHA1)</name>
    <dbReference type="NCBI Taxonomy" id="101510"/>
    <lineage>
        <taxon>Bacteria</taxon>
        <taxon>Bacillati</taxon>
        <taxon>Actinomycetota</taxon>
        <taxon>Actinomycetes</taxon>
        <taxon>Mycobacteriales</taxon>
        <taxon>Nocardiaceae</taxon>
        <taxon>Rhodococcus</taxon>
    </lineage>
</organism>
<dbReference type="Proteomes" id="UP000008710">
    <property type="component" value="Chromosome"/>
</dbReference>
<reference evidence="3" key="1">
    <citation type="journal article" date="2006" name="Proc. Natl. Acad. Sci. U.S.A.">
        <title>The complete genome of Rhodococcus sp. RHA1 provides insights into a catabolic powerhouse.</title>
        <authorList>
            <person name="McLeod M.P."/>
            <person name="Warren R.L."/>
            <person name="Hsiao W.W.L."/>
            <person name="Araki N."/>
            <person name="Myhre M."/>
            <person name="Fernandes C."/>
            <person name="Miyazawa D."/>
            <person name="Wong W."/>
            <person name="Lillquist A.L."/>
            <person name="Wang D."/>
            <person name="Dosanjh M."/>
            <person name="Hara H."/>
            <person name="Petrescu A."/>
            <person name="Morin R.D."/>
            <person name="Yang G."/>
            <person name="Stott J.M."/>
            <person name="Schein J.E."/>
            <person name="Shin H."/>
            <person name="Smailus D."/>
            <person name="Siddiqui A.S."/>
            <person name="Marra M.A."/>
            <person name="Jones S.J.M."/>
            <person name="Holt R."/>
            <person name="Brinkman F.S.L."/>
            <person name="Miyauchi K."/>
            <person name="Fukuda M."/>
            <person name="Davies J.E."/>
            <person name="Mohn W.W."/>
            <person name="Eltis L.D."/>
        </authorList>
    </citation>
    <scope>NUCLEOTIDE SEQUENCE [LARGE SCALE GENOMIC DNA]</scope>
    <source>
        <strain evidence="3">RHA1</strain>
    </source>
</reference>